<dbReference type="EMBL" id="MK601892">
    <property type="protein sequence ID" value="QES95443.1"/>
    <property type="molecule type" value="mRNA"/>
</dbReference>
<protein>
    <submittedName>
        <fullName evidence="2">Heat shock 70 kDa protein</fullName>
    </submittedName>
</protein>
<keyword evidence="2" id="KW-0346">Stress response</keyword>
<feature type="transmembrane region" description="Helical" evidence="1">
    <location>
        <begin position="166"/>
        <end position="185"/>
    </location>
</feature>
<organism evidence="2">
    <name type="scientific">Philasterides dicentrarchi</name>
    <dbReference type="NCBI Taxonomy" id="282688"/>
    <lineage>
        <taxon>Eukaryota</taxon>
        <taxon>Sar</taxon>
        <taxon>Alveolata</taxon>
        <taxon>Ciliophora</taxon>
        <taxon>Intramacronucleata</taxon>
        <taxon>Oligohymenophorea</taxon>
        <taxon>Scuticociliatia</taxon>
        <taxon>Philasterida</taxon>
        <taxon>Philasteridae</taxon>
        <taxon>Philasterides</taxon>
    </lineage>
</organism>
<feature type="transmembrane region" description="Helical" evidence="1">
    <location>
        <begin position="133"/>
        <end position="154"/>
    </location>
</feature>
<feature type="transmembrane region" description="Helical" evidence="1">
    <location>
        <begin position="680"/>
        <end position="699"/>
    </location>
</feature>
<sequence>MKSCKLQIIKLINLLLNYSILLFFIKYCILQQQQQKYQIKLYICSQKEQIYKSVSDLDSVFFEQFNGYGLVGSFESVSLFFVFFSGGFFVRIQPRQAFIGSLFQVLSVFGGDFSLVFFFVQDGFDDASHLFKFVSGFSFVFSSFISDFHFFGFFNQSFDFFSRQSTFIVNDFNVVGSFSGFFVSGDVQNSIFIQVEGDFDLRFSFFHGRNINQIEFSEQSVVFGHLSFSFVNRDGDLGLSIALGGEDFGFFDGDGGVSGDKGGHDSSFSFDSQTQGGNIDQQDVVDGFVVGAGQDGSLDGGSVSDGFIGVDGFVGFFSVEEILDQLLDFGNSGRSSDQNDILDGVFGDSGVFQDFFDRGHTVFEVLQAQFFEFSSGDGDNEVFRFGQRVDFDGGLGGGGQDSFGSFTLGSQSSQGSGVSSDINSFFLQEVGSTEVDQFLIEIFSSQVGVSGGGFNFEDSFIDGQQGNVESSSSQIEDQNVSFSLSFFVQSVGNSGGGGFVDDSQYVQSGDGSGVFGGQSLRVVEIGGDGNDGVFDGFGQERFSDFFHFNQNHGGDFFGVEFFDFSFEFDDDNGFVIGSGFDFEGPLFHVFLDNSIGEFSSDKSFGIKDGVNGVSGNLVLSGISDQSFSFGEGDIRRSGSVSLVVGNDFNSIVLPNSDTRVSGSQIDSDGGSGGFIVFLRFHLFIIFKYFILLCLFVCLFF</sequence>
<evidence type="ECO:0000256" key="1">
    <source>
        <dbReference type="SAM" id="Phobius"/>
    </source>
</evidence>
<accession>A0A5J6DUV4</accession>
<name>A0A5J6DUV4_9CILI</name>
<dbReference type="InterPro" id="IPR019651">
    <property type="entry name" value="Glutamate_DH_NAD-spec"/>
</dbReference>
<keyword evidence="1" id="KW-1133">Transmembrane helix</keyword>
<keyword evidence="1" id="KW-0472">Membrane</keyword>
<dbReference type="Pfam" id="PF10712">
    <property type="entry name" value="NAD-GH"/>
    <property type="match status" value="1"/>
</dbReference>
<feature type="transmembrane region" description="Helical" evidence="1">
    <location>
        <begin position="67"/>
        <end position="90"/>
    </location>
</feature>
<keyword evidence="1" id="KW-0812">Transmembrane</keyword>
<proteinExistence type="evidence at transcript level"/>
<evidence type="ECO:0000313" key="2">
    <source>
        <dbReference type="EMBL" id="QES95443.1"/>
    </source>
</evidence>
<feature type="transmembrane region" description="Helical" evidence="1">
    <location>
        <begin position="12"/>
        <end position="32"/>
    </location>
</feature>
<reference evidence="2" key="1">
    <citation type="submission" date="2019-03" db="EMBL/GenBank/DDBJ databases">
        <authorList>
            <person name="Folgueira I."/>
            <person name="Lamas J."/>
            <person name="Leiro J."/>
        </authorList>
    </citation>
    <scope>NUCLEOTIDE SEQUENCE</scope>
    <source>
        <strain evidence="2">I1</strain>
    </source>
</reference>
<dbReference type="AlphaFoldDB" id="A0A5J6DUV4"/>
<feature type="transmembrane region" description="Helical" evidence="1">
    <location>
        <begin position="102"/>
        <end position="121"/>
    </location>
</feature>